<reference evidence="1" key="1">
    <citation type="submission" date="2002-10" db="EMBL/GenBank/DDBJ databases">
        <title>Oryza sativa nipponbare(GA3) genomic DNA, chromosome 6, BAC clone:OSJNBb0006M19.</title>
        <authorList>
            <person name="Sasaki T."/>
            <person name="Matsumoto T."/>
            <person name="Katayose Y."/>
        </authorList>
    </citation>
    <scope>NUCLEOTIDE SEQUENCE</scope>
</reference>
<evidence type="ECO:0000313" key="2">
    <source>
        <dbReference type="EMBL" id="BAD62423.1"/>
    </source>
</evidence>
<evidence type="ECO:0000313" key="1">
    <source>
        <dbReference type="EMBL" id="BAD62184.1"/>
    </source>
</evidence>
<reference evidence="2" key="2">
    <citation type="submission" date="2003-01" db="EMBL/GenBank/DDBJ databases">
        <title>Oryza sativa nipponbare(GA3) genomic DNA, chromosome 6, PAC clone:P0734C01.</title>
        <authorList>
            <person name="Sasaki T."/>
            <person name="Matsumoto T."/>
            <person name="Katayose Y."/>
        </authorList>
    </citation>
    <scope>NUCLEOTIDE SEQUENCE</scope>
</reference>
<name>Q5Z4A9_ORYSJ</name>
<dbReference type="Proteomes" id="UP000000763">
    <property type="component" value="Chromosome 6"/>
</dbReference>
<organism evidence="2 3">
    <name type="scientific">Oryza sativa subsp. japonica</name>
    <name type="common">Rice</name>
    <dbReference type="NCBI Taxonomy" id="39947"/>
    <lineage>
        <taxon>Eukaryota</taxon>
        <taxon>Viridiplantae</taxon>
        <taxon>Streptophyta</taxon>
        <taxon>Embryophyta</taxon>
        <taxon>Tracheophyta</taxon>
        <taxon>Spermatophyta</taxon>
        <taxon>Magnoliopsida</taxon>
        <taxon>Liliopsida</taxon>
        <taxon>Poales</taxon>
        <taxon>Poaceae</taxon>
        <taxon>BOP clade</taxon>
        <taxon>Oryzoideae</taxon>
        <taxon>Oryzeae</taxon>
        <taxon>Oryzinae</taxon>
        <taxon>Oryza</taxon>
        <taxon>Oryza sativa</taxon>
    </lineage>
</organism>
<protein>
    <submittedName>
        <fullName evidence="2">Uncharacterized protein</fullName>
    </submittedName>
</protein>
<proteinExistence type="predicted"/>
<sequence length="61" mass="6765">MKLPINSRRVGYVEEAWQDVDEDDNVIDPVNSSVAANDNKNDAHQLELRVVDVADASLEGK</sequence>
<gene>
    <name evidence="1" type="ORF">OSJNBb0006M19.38</name>
    <name evidence="2" type="ORF">P0734C01.11</name>
</gene>
<evidence type="ECO:0000313" key="3">
    <source>
        <dbReference type="Proteomes" id="UP000000763"/>
    </source>
</evidence>
<dbReference type="AlphaFoldDB" id="Q5Z4A9"/>
<dbReference type="EMBL" id="AP006177">
    <property type="protein sequence ID" value="BAD62423.1"/>
    <property type="molecule type" value="Genomic_DNA"/>
</dbReference>
<reference evidence="3" key="3">
    <citation type="journal article" date="2005" name="Nature">
        <title>The map-based sequence of the rice genome.</title>
        <authorList>
            <consortium name="International rice genome sequencing project (IRGSP)"/>
            <person name="Matsumoto T."/>
            <person name="Wu J."/>
            <person name="Kanamori H."/>
            <person name="Katayose Y."/>
            <person name="Fujisawa M."/>
            <person name="Namiki N."/>
            <person name="Mizuno H."/>
            <person name="Yamamoto K."/>
            <person name="Antonio B.A."/>
            <person name="Baba T."/>
            <person name="Sakata K."/>
            <person name="Nagamura Y."/>
            <person name="Aoki H."/>
            <person name="Arikawa K."/>
            <person name="Arita K."/>
            <person name="Bito T."/>
            <person name="Chiden Y."/>
            <person name="Fujitsuka N."/>
            <person name="Fukunaka R."/>
            <person name="Hamada M."/>
            <person name="Harada C."/>
            <person name="Hayashi A."/>
            <person name="Hijishita S."/>
            <person name="Honda M."/>
            <person name="Hosokawa S."/>
            <person name="Ichikawa Y."/>
            <person name="Idonuma A."/>
            <person name="Iijima M."/>
            <person name="Ikeda M."/>
            <person name="Ikeno M."/>
            <person name="Ito K."/>
            <person name="Ito S."/>
            <person name="Ito T."/>
            <person name="Ito Y."/>
            <person name="Ito Y."/>
            <person name="Iwabuchi A."/>
            <person name="Kamiya K."/>
            <person name="Karasawa W."/>
            <person name="Kurita K."/>
            <person name="Katagiri S."/>
            <person name="Kikuta A."/>
            <person name="Kobayashi H."/>
            <person name="Kobayashi N."/>
            <person name="Machita K."/>
            <person name="Maehara T."/>
            <person name="Masukawa M."/>
            <person name="Mizubayashi T."/>
            <person name="Mukai Y."/>
            <person name="Nagasaki H."/>
            <person name="Nagata Y."/>
            <person name="Naito S."/>
            <person name="Nakashima M."/>
            <person name="Nakama Y."/>
            <person name="Nakamichi Y."/>
            <person name="Nakamura M."/>
            <person name="Meguro A."/>
            <person name="Negishi M."/>
            <person name="Ohta I."/>
            <person name="Ohta T."/>
            <person name="Okamoto M."/>
            <person name="Ono N."/>
            <person name="Saji S."/>
            <person name="Sakaguchi M."/>
            <person name="Sakai K."/>
            <person name="Shibata M."/>
            <person name="Shimokawa T."/>
            <person name="Song J."/>
            <person name="Takazaki Y."/>
            <person name="Terasawa K."/>
            <person name="Tsugane M."/>
            <person name="Tsuji K."/>
            <person name="Ueda S."/>
            <person name="Waki K."/>
            <person name="Yamagata H."/>
            <person name="Yamamoto M."/>
            <person name="Yamamoto S."/>
            <person name="Yamane H."/>
            <person name="Yoshiki S."/>
            <person name="Yoshihara R."/>
            <person name="Yukawa K."/>
            <person name="Zhong H."/>
            <person name="Yano M."/>
            <person name="Yuan Q."/>
            <person name="Ouyang S."/>
            <person name="Liu J."/>
            <person name="Jones K.M."/>
            <person name="Gansberger K."/>
            <person name="Moffat K."/>
            <person name="Hill J."/>
            <person name="Bera J."/>
            <person name="Fadrosh D."/>
            <person name="Jin S."/>
            <person name="Johri S."/>
            <person name="Kim M."/>
            <person name="Overton L."/>
            <person name="Reardon M."/>
            <person name="Tsitrin T."/>
            <person name="Vuong H."/>
            <person name="Weaver B."/>
            <person name="Ciecko A."/>
            <person name="Tallon L."/>
            <person name="Jackson J."/>
            <person name="Pai G."/>
            <person name="Aken S.V."/>
            <person name="Utterback T."/>
            <person name="Reidmuller S."/>
            <person name="Feldblyum T."/>
            <person name="Hsiao J."/>
            <person name="Zismann V."/>
            <person name="Iobst S."/>
            <person name="de Vazeille A.R."/>
            <person name="Buell C.R."/>
            <person name="Ying K."/>
            <person name="Li Y."/>
            <person name="Lu T."/>
            <person name="Huang Y."/>
            <person name="Zhao Q."/>
            <person name="Feng Q."/>
            <person name="Zhang L."/>
            <person name="Zhu J."/>
            <person name="Weng Q."/>
            <person name="Mu J."/>
            <person name="Lu Y."/>
            <person name="Fan D."/>
            <person name="Liu Y."/>
            <person name="Guan J."/>
            <person name="Zhang Y."/>
            <person name="Yu S."/>
            <person name="Liu X."/>
            <person name="Zhang Y."/>
            <person name="Hong G."/>
            <person name="Han B."/>
            <person name="Choisne N."/>
            <person name="Demange N."/>
            <person name="Orjeda G."/>
            <person name="Samain S."/>
            <person name="Cattolico L."/>
            <person name="Pelletier E."/>
            <person name="Couloux A."/>
            <person name="Segurens B."/>
            <person name="Wincker P."/>
            <person name="D'Hont A."/>
            <person name="Scarpelli C."/>
            <person name="Weissenbach J."/>
            <person name="Salanoubat M."/>
            <person name="Quetier F."/>
            <person name="Yu Y."/>
            <person name="Kim H.R."/>
            <person name="Rambo T."/>
            <person name="Currie J."/>
            <person name="Collura K."/>
            <person name="Luo M."/>
            <person name="Yang T."/>
            <person name="Ammiraju J.S.S."/>
            <person name="Engler F."/>
            <person name="Soderlund C."/>
            <person name="Wing R.A."/>
            <person name="Palmer L.E."/>
            <person name="de la Bastide M."/>
            <person name="Spiegel L."/>
            <person name="Nascimento L."/>
            <person name="Zutavern T."/>
            <person name="O'Shaughnessy A."/>
            <person name="Dike S."/>
            <person name="Dedhia N."/>
            <person name="Preston R."/>
            <person name="Balija V."/>
            <person name="McCombie W.R."/>
            <person name="Chow T."/>
            <person name="Chen H."/>
            <person name="Chung M."/>
            <person name="Chen C."/>
            <person name="Shaw J."/>
            <person name="Wu H."/>
            <person name="Hsiao K."/>
            <person name="Chao Y."/>
            <person name="Chu M."/>
            <person name="Cheng C."/>
            <person name="Hour A."/>
            <person name="Lee P."/>
            <person name="Lin S."/>
            <person name="Lin Y."/>
            <person name="Liou J."/>
            <person name="Liu S."/>
            <person name="Hsing Y."/>
            <person name="Raghuvanshi S."/>
            <person name="Mohanty A."/>
            <person name="Bharti A.K."/>
            <person name="Gaur A."/>
            <person name="Gupta V."/>
            <person name="Kumar D."/>
            <person name="Ravi V."/>
            <person name="Vij S."/>
            <person name="Kapur A."/>
            <person name="Khurana P."/>
            <person name="Khurana P."/>
            <person name="Khurana J.P."/>
            <person name="Tyagi A.K."/>
            <person name="Gaikwad K."/>
            <person name="Singh A."/>
            <person name="Dalal V."/>
            <person name="Srivastava S."/>
            <person name="Dixit A."/>
            <person name="Pal A.K."/>
            <person name="Ghazi I.A."/>
            <person name="Yadav M."/>
            <person name="Pandit A."/>
            <person name="Bhargava A."/>
            <person name="Sureshbabu K."/>
            <person name="Batra K."/>
            <person name="Sharma T.R."/>
            <person name="Mohapatra T."/>
            <person name="Singh N.K."/>
            <person name="Messing J."/>
            <person name="Nelson A.B."/>
            <person name="Fuks G."/>
            <person name="Kavchok S."/>
            <person name="Keizer G."/>
            <person name="Linton E."/>
            <person name="Llaca V."/>
            <person name="Song R."/>
            <person name="Tanyolac B."/>
            <person name="Young S."/>
            <person name="Ho-Il K."/>
            <person name="Hahn J.H."/>
            <person name="Sangsakoo G."/>
            <person name="Vanavichit A."/>
            <person name="de Mattos Luiz.A.T."/>
            <person name="Zimmer P.D."/>
            <person name="Malone G."/>
            <person name="Dellagostin O."/>
            <person name="de Oliveira A.C."/>
            <person name="Bevan M."/>
            <person name="Bancroft I."/>
            <person name="Minx P."/>
            <person name="Cordum H."/>
            <person name="Wilson R."/>
            <person name="Cheng Z."/>
            <person name="Jin W."/>
            <person name="Jiang J."/>
            <person name="Leong S.A."/>
            <person name="Iwama H."/>
            <person name="Gojobori T."/>
            <person name="Itoh T."/>
            <person name="Niimura Y."/>
            <person name="Fujii Y."/>
            <person name="Habara T."/>
            <person name="Sakai H."/>
            <person name="Sato Y."/>
            <person name="Wilson G."/>
            <person name="Kumar K."/>
            <person name="McCouch S."/>
            <person name="Juretic N."/>
            <person name="Hoen D."/>
            <person name="Wright S."/>
            <person name="Bruskiewich R."/>
            <person name="Bureau T."/>
            <person name="Miyao A."/>
            <person name="Hirochika H."/>
            <person name="Nishikawa T."/>
            <person name="Kadowaki K."/>
            <person name="Sugiura M."/>
            <person name="Burr B."/>
            <person name="Sasaki T."/>
        </authorList>
    </citation>
    <scope>NUCLEOTIDE SEQUENCE [LARGE SCALE GENOMIC DNA]</scope>
    <source>
        <strain evidence="3">cv. Nipponbare</strain>
    </source>
</reference>
<accession>Q5Z4A9</accession>
<dbReference type="EMBL" id="AP005805">
    <property type="protein sequence ID" value="BAD62184.1"/>
    <property type="molecule type" value="Genomic_DNA"/>
</dbReference>
<reference evidence="3" key="4">
    <citation type="journal article" date="2008" name="Nucleic Acids Res.">
        <title>The rice annotation project database (RAP-DB): 2008 update.</title>
        <authorList>
            <consortium name="The rice annotation project (RAP)"/>
        </authorList>
    </citation>
    <scope>GENOME REANNOTATION</scope>
    <source>
        <strain evidence="3">cv. Nipponbare</strain>
    </source>
</reference>